<sequence>MGNYLIQGNQSTSLASYLLKPVDFSMQILTKWILSDIMFLYKRFIRLHTGKGFLLSRAEVKRLARVSPMGGMEDVIFNAFHMFSSQKLNILEIFAAAITYSDMELNEKLKLAMYIFDLDGSKYLTKDEVLLLCRSFIRAIGNMTRGPEIEEPSILVLCDTFFSVLNKNTNGKISLDDLKNLVFLNQTLTELLNKNIKMKELKIFATENSPRNKTPLIKRGHRRVETIGASPFTIKARATSRQRDTSATSKVRRSSFRKKRTDNFSVSIGNELISRCEANRFYEVFKAAAKGQNVAISFLIHNLMLQERDLVYDADLIPQTSEIMNFTQMLSMIYRNATPAEIRRLVRIIDPNLEPETPILENNQEYRKRLSFRTAKIYPQLFDKFEKDKDGFIGFKALKKVLGDKFQEENLHKLYDQYRTDKGIDLQGFIMMFAPNNSYITQDVLHKLLTYNVKT</sequence>
<name>A0AAU9K602_9CILI</name>
<evidence type="ECO:0000256" key="1">
    <source>
        <dbReference type="ARBA" id="ARBA00006049"/>
    </source>
</evidence>
<dbReference type="Proteomes" id="UP001162131">
    <property type="component" value="Unassembled WGS sequence"/>
</dbReference>
<comment type="similarity">
    <text evidence="1">Belongs to the recoverin family.</text>
</comment>
<dbReference type="InterPro" id="IPR028846">
    <property type="entry name" value="Recoverin"/>
</dbReference>
<feature type="domain" description="EF-hand" evidence="7">
    <location>
        <begin position="373"/>
        <end position="408"/>
    </location>
</feature>
<reference evidence="8" key="1">
    <citation type="submission" date="2021-09" db="EMBL/GenBank/DDBJ databases">
        <authorList>
            <consortium name="AG Swart"/>
            <person name="Singh M."/>
            <person name="Singh A."/>
            <person name="Seah K."/>
            <person name="Emmerich C."/>
        </authorList>
    </citation>
    <scope>NUCLEOTIDE SEQUENCE</scope>
    <source>
        <strain evidence="8">ATCC30299</strain>
    </source>
</reference>
<dbReference type="SMART" id="SM00054">
    <property type="entry name" value="EFh"/>
    <property type="match status" value="3"/>
</dbReference>
<evidence type="ECO:0000256" key="5">
    <source>
        <dbReference type="ARBA" id="ARBA00022837"/>
    </source>
</evidence>
<keyword evidence="5" id="KW-0106">Calcium</keyword>
<keyword evidence="4" id="KW-0677">Repeat</keyword>
<dbReference type="PROSITE" id="PS50222">
    <property type="entry name" value="EF_HAND_2"/>
    <property type="match status" value="2"/>
</dbReference>
<accession>A0AAU9K602</accession>
<keyword evidence="6" id="KW-0449">Lipoprotein</keyword>
<dbReference type="SUPFAM" id="SSF47473">
    <property type="entry name" value="EF-hand"/>
    <property type="match status" value="2"/>
</dbReference>
<evidence type="ECO:0000256" key="6">
    <source>
        <dbReference type="ARBA" id="ARBA00023288"/>
    </source>
</evidence>
<dbReference type="EMBL" id="CAJZBQ010000052">
    <property type="protein sequence ID" value="CAG9331063.1"/>
    <property type="molecule type" value="Genomic_DNA"/>
</dbReference>
<dbReference type="InterPro" id="IPR018247">
    <property type="entry name" value="EF_Hand_1_Ca_BS"/>
</dbReference>
<keyword evidence="2" id="KW-0519">Myristate</keyword>
<dbReference type="InterPro" id="IPR002048">
    <property type="entry name" value="EF_hand_dom"/>
</dbReference>
<gene>
    <name evidence="8" type="ORF">BSTOLATCC_MIC52469</name>
</gene>
<feature type="domain" description="EF-hand" evidence="7">
    <location>
        <begin position="104"/>
        <end position="139"/>
    </location>
</feature>
<dbReference type="PANTHER" id="PTHR23055:SF178">
    <property type="entry name" value="NEUROCALCIN HOMOLOG"/>
    <property type="match status" value="1"/>
</dbReference>
<evidence type="ECO:0000313" key="9">
    <source>
        <dbReference type="Proteomes" id="UP001162131"/>
    </source>
</evidence>
<evidence type="ECO:0000256" key="3">
    <source>
        <dbReference type="ARBA" id="ARBA00022723"/>
    </source>
</evidence>
<comment type="caution">
    <text evidence="8">The sequence shown here is derived from an EMBL/GenBank/DDBJ whole genome shotgun (WGS) entry which is preliminary data.</text>
</comment>
<dbReference type="AlphaFoldDB" id="A0AAU9K602"/>
<dbReference type="InterPro" id="IPR011992">
    <property type="entry name" value="EF-hand-dom_pair"/>
</dbReference>
<evidence type="ECO:0000313" key="8">
    <source>
        <dbReference type="EMBL" id="CAG9331063.1"/>
    </source>
</evidence>
<keyword evidence="3" id="KW-0479">Metal-binding</keyword>
<dbReference type="PANTHER" id="PTHR23055">
    <property type="entry name" value="CALCIUM BINDING PROTEINS"/>
    <property type="match status" value="1"/>
</dbReference>
<evidence type="ECO:0000256" key="4">
    <source>
        <dbReference type="ARBA" id="ARBA00022737"/>
    </source>
</evidence>
<dbReference type="PROSITE" id="PS00018">
    <property type="entry name" value="EF_HAND_1"/>
    <property type="match status" value="1"/>
</dbReference>
<evidence type="ECO:0000259" key="7">
    <source>
        <dbReference type="PROSITE" id="PS50222"/>
    </source>
</evidence>
<dbReference type="GO" id="GO:0005509">
    <property type="term" value="F:calcium ion binding"/>
    <property type="evidence" value="ECO:0007669"/>
    <property type="project" value="InterPro"/>
</dbReference>
<keyword evidence="9" id="KW-1185">Reference proteome</keyword>
<organism evidence="8 9">
    <name type="scientific">Blepharisma stoltei</name>
    <dbReference type="NCBI Taxonomy" id="1481888"/>
    <lineage>
        <taxon>Eukaryota</taxon>
        <taxon>Sar</taxon>
        <taxon>Alveolata</taxon>
        <taxon>Ciliophora</taxon>
        <taxon>Postciliodesmatophora</taxon>
        <taxon>Heterotrichea</taxon>
        <taxon>Heterotrichida</taxon>
        <taxon>Blepharismidae</taxon>
        <taxon>Blepharisma</taxon>
    </lineage>
</organism>
<dbReference type="Gene3D" id="1.10.238.10">
    <property type="entry name" value="EF-hand"/>
    <property type="match status" value="2"/>
</dbReference>
<protein>
    <recommendedName>
        <fullName evidence="7">EF-hand domain-containing protein</fullName>
    </recommendedName>
</protein>
<proteinExistence type="inferred from homology"/>
<evidence type="ECO:0000256" key="2">
    <source>
        <dbReference type="ARBA" id="ARBA00022707"/>
    </source>
</evidence>